<dbReference type="STRING" id="688867.SAMN05660236_0836"/>
<organism evidence="1 2">
    <name type="scientific">Ohtaekwangia koreensis</name>
    <dbReference type="NCBI Taxonomy" id="688867"/>
    <lineage>
        <taxon>Bacteria</taxon>
        <taxon>Pseudomonadati</taxon>
        <taxon>Bacteroidota</taxon>
        <taxon>Cytophagia</taxon>
        <taxon>Cytophagales</taxon>
        <taxon>Fulvivirgaceae</taxon>
        <taxon>Ohtaekwangia</taxon>
    </lineage>
</organism>
<sequence>MRFVQRMFSFLVETEGQLVSKKFDLDKNVKIVHGILFSSNRKSLLFHRGSQRVEISGEEVIAENFESCLFMSGLAVAPNEKFKTFGEQEGKQADNGIPAGNGEVKIQYKDTANPDAEFAPYQVNMYLQCEMK</sequence>
<dbReference type="OrthoDB" id="1162838at2"/>
<dbReference type="Proteomes" id="UP000190961">
    <property type="component" value="Unassembled WGS sequence"/>
</dbReference>
<keyword evidence="2" id="KW-1185">Reference proteome</keyword>
<dbReference type="EMBL" id="FUZU01000001">
    <property type="protein sequence ID" value="SKC47305.1"/>
    <property type="molecule type" value="Genomic_DNA"/>
</dbReference>
<dbReference type="RefSeq" id="WP_143785599.1">
    <property type="nucleotide sequence ID" value="NZ_FUZU01000001.1"/>
</dbReference>
<accession>A0A1T5J7A9</accession>
<evidence type="ECO:0000313" key="2">
    <source>
        <dbReference type="Proteomes" id="UP000190961"/>
    </source>
</evidence>
<protein>
    <submittedName>
        <fullName evidence="1">Uncharacterized protein</fullName>
    </submittedName>
</protein>
<evidence type="ECO:0000313" key="1">
    <source>
        <dbReference type="EMBL" id="SKC47305.1"/>
    </source>
</evidence>
<proteinExistence type="predicted"/>
<name>A0A1T5J7A9_9BACT</name>
<reference evidence="1 2" key="1">
    <citation type="submission" date="2017-02" db="EMBL/GenBank/DDBJ databases">
        <authorList>
            <person name="Peterson S.W."/>
        </authorList>
    </citation>
    <scope>NUCLEOTIDE SEQUENCE [LARGE SCALE GENOMIC DNA]</scope>
    <source>
        <strain evidence="1 2">DSM 25262</strain>
    </source>
</reference>
<dbReference type="AlphaFoldDB" id="A0A1T5J7A9"/>
<gene>
    <name evidence="1" type="ORF">SAMN05660236_0836</name>
</gene>